<evidence type="ECO:0000259" key="8">
    <source>
        <dbReference type="PROSITE" id="PS51036"/>
    </source>
</evidence>
<dbReference type="PANTHER" id="PTHR10634">
    <property type="entry name" value="AN1-TYPE ZINC FINGER PROTEIN"/>
    <property type="match status" value="1"/>
</dbReference>
<feature type="domain" description="AN1-type" evidence="9">
    <location>
        <begin position="239"/>
        <end position="286"/>
    </location>
</feature>
<accession>A0A426XYN1</accession>
<evidence type="ECO:0008006" key="12">
    <source>
        <dbReference type="Google" id="ProtNLM"/>
    </source>
</evidence>
<dbReference type="PROSITE" id="PS51039">
    <property type="entry name" value="ZF_AN1"/>
    <property type="match status" value="1"/>
</dbReference>
<dbReference type="Gene3D" id="1.20.5.4770">
    <property type="match status" value="1"/>
</dbReference>
<dbReference type="AlphaFoldDB" id="A0A426XYN1"/>
<dbReference type="FunFam" id="4.10.1110.10:FF:000001">
    <property type="entry name" value="Zinc finger AN1-type containing 6"/>
    <property type="match status" value="1"/>
</dbReference>
<dbReference type="InterPro" id="IPR050652">
    <property type="entry name" value="AN1_A20_ZnFinger"/>
</dbReference>
<dbReference type="SUPFAM" id="SSF57716">
    <property type="entry name" value="Glucocorticoid receptor-like (DNA-binding domain)"/>
    <property type="match status" value="1"/>
</dbReference>
<evidence type="ECO:0000256" key="5">
    <source>
        <dbReference type="ARBA" id="ARBA00023016"/>
    </source>
</evidence>
<organism evidence="10 11">
    <name type="scientific">Ensete ventricosum</name>
    <name type="common">Abyssinian banana</name>
    <name type="synonym">Musa ensete</name>
    <dbReference type="NCBI Taxonomy" id="4639"/>
    <lineage>
        <taxon>Eukaryota</taxon>
        <taxon>Viridiplantae</taxon>
        <taxon>Streptophyta</taxon>
        <taxon>Embryophyta</taxon>
        <taxon>Tracheophyta</taxon>
        <taxon>Spermatophyta</taxon>
        <taxon>Magnoliopsida</taxon>
        <taxon>Liliopsida</taxon>
        <taxon>Zingiberales</taxon>
        <taxon>Musaceae</taxon>
        <taxon>Ensete</taxon>
    </lineage>
</organism>
<dbReference type="GO" id="GO:0008270">
    <property type="term" value="F:zinc ion binding"/>
    <property type="evidence" value="ECO:0007669"/>
    <property type="project" value="UniProtKB-KW"/>
</dbReference>
<protein>
    <recommendedName>
        <fullName evidence="12">AN1-type domain-containing protein</fullName>
    </recommendedName>
</protein>
<evidence type="ECO:0000313" key="11">
    <source>
        <dbReference type="Proteomes" id="UP000287651"/>
    </source>
</evidence>
<evidence type="ECO:0000256" key="2">
    <source>
        <dbReference type="ARBA" id="ARBA00022723"/>
    </source>
</evidence>
<dbReference type="Gene3D" id="4.10.1110.10">
    <property type="entry name" value="AN1-like Zinc finger"/>
    <property type="match status" value="1"/>
</dbReference>
<dbReference type="InterPro" id="IPR000058">
    <property type="entry name" value="Znf_AN1"/>
</dbReference>
<keyword evidence="3 6" id="KW-0863">Zinc-finger</keyword>
<evidence type="ECO:0000259" key="9">
    <source>
        <dbReference type="PROSITE" id="PS51039"/>
    </source>
</evidence>
<evidence type="ECO:0000256" key="4">
    <source>
        <dbReference type="ARBA" id="ARBA00022833"/>
    </source>
</evidence>
<sequence length="305" mass="32403">MHRALVTCGCRSRTPQPLTIERPLPLCPLPSPRRNLGCCLGARTADTLVKTPLAPVAGSTLDPTHRGAHQGTTTMQQCTSNQRFDRGIVLLLKMSLSWFWKLFETIKDDGCDLGSLLVRLIGEGGRGGGGGRGMAEEQRCQEGHRPCANNCGFFGSPATLNLCSKCYRDHRLKEEEKQPQQASSSSSSAAAAEVGVEESLCASSSSSSPASSVGAEAGEPSVLVASSTAAAATETETEKKGPNRCAMCRKRVGLTAGFRCRCGTTYCATHRHAEQHGCTFDFKAAGRAAIARANPVVRAIKLHKI</sequence>
<dbReference type="SUPFAM" id="SSF118310">
    <property type="entry name" value="AN1-like Zinc finger"/>
    <property type="match status" value="1"/>
</dbReference>
<evidence type="ECO:0000256" key="6">
    <source>
        <dbReference type="PROSITE-ProRule" id="PRU00449"/>
    </source>
</evidence>
<comment type="function">
    <text evidence="1">May be involved in environmental stress response.</text>
</comment>
<evidence type="ECO:0000256" key="3">
    <source>
        <dbReference type="ARBA" id="ARBA00022771"/>
    </source>
</evidence>
<evidence type="ECO:0000256" key="1">
    <source>
        <dbReference type="ARBA" id="ARBA00003732"/>
    </source>
</evidence>
<reference evidence="10 11" key="1">
    <citation type="journal article" date="2014" name="Agronomy (Basel)">
        <title>A Draft Genome Sequence for Ensete ventricosum, the Drought-Tolerant Tree Against Hunger.</title>
        <authorList>
            <person name="Harrison J."/>
            <person name="Moore K.A."/>
            <person name="Paszkiewicz K."/>
            <person name="Jones T."/>
            <person name="Grant M."/>
            <person name="Ambacheew D."/>
            <person name="Muzemil S."/>
            <person name="Studholme D.J."/>
        </authorList>
    </citation>
    <scope>NUCLEOTIDE SEQUENCE [LARGE SCALE GENOMIC DNA]</scope>
</reference>
<proteinExistence type="predicted"/>
<evidence type="ECO:0000313" key="10">
    <source>
        <dbReference type="EMBL" id="RRT44562.1"/>
    </source>
</evidence>
<keyword evidence="4" id="KW-0862">Zinc</keyword>
<dbReference type="Proteomes" id="UP000287651">
    <property type="component" value="Unassembled WGS sequence"/>
</dbReference>
<dbReference type="Pfam" id="PF01428">
    <property type="entry name" value="zf-AN1"/>
    <property type="match status" value="1"/>
</dbReference>
<keyword evidence="5" id="KW-0346">Stress response</keyword>
<dbReference type="InterPro" id="IPR002653">
    <property type="entry name" value="Znf_A20"/>
</dbReference>
<gene>
    <name evidence="10" type="ORF">B296_00046842</name>
</gene>
<comment type="caution">
    <text evidence="10">The sequence shown here is derived from an EMBL/GenBank/DDBJ whole genome shotgun (WGS) entry which is preliminary data.</text>
</comment>
<dbReference type="EMBL" id="AMZH03016393">
    <property type="protein sequence ID" value="RRT44562.1"/>
    <property type="molecule type" value="Genomic_DNA"/>
</dbReference>
<name>A0A426XYN1_ENSVE</name>
<feature type="region of interest" description="Disordered" evidence="7">
    <location>
        <begin position="56"/>
        <end position="76"/>
    </location>
</feature>
<evidence type="ECO:0000256" key="7">
    <source>
        <dbReference type="SAM" id="MobiDB-lite"/>
    </source>
</evidence>
<dbReference type="SMART" id="SM00154">
    <property type="entry name" value="ZnF_AN1"/>
    <property type="match status" value="1"/>
</dbReference>
<dbReference type="PROSITE" id="PS51036">
    <property type="entry name" value="ZF_A20"/>
    <property type="match status" value="1"/>
</dbReference>
<dbReference type="InterPro" id="IPR035896">
    <property type="entry name" value="AN1-like_Znf"/>
</dbReference>
<dbReference type="PANTHER" id="PTHR10634:SF67">
    <property type="entry name" value="AN1-TYPE ZINC FINGER PROTEIN 3"/>
    <property type="match status" value="1"/>
</dbReference>
<dbReference type="Pfam" id="PF01754">
    <property type="entry name" value="zf-A20"/>
    <property type="match status" value="1"/>
</dbReference>
<keyword evidence="2" id="KW-0479">Metal-binding</keyword>
<feature type="domain" description="A20-type" evidence="8">
    <location>
        <begin position="141"/>
        <end position="175"/>
    </location>
</feature>
<dbReference type="SMART" id="SM00259">
    <property type="entry name" value="ZnF_A20"/>
    <property type="match status" value="1"/>
</dbReference>
<dbReference type="GO" id="GO:0003677">
    <property type="term" value="F:DNA binding"/>
    <property type="evidence" value="ECO:0007669"/>
    <property type="project" value="InterPro"/>
</dbReference>